<evidence type="ECO:0000256" key="3">
    <source>
        <dbReference type="ARBA" id="ARBA00022741"/>
    </source>
</evidence>
<evidence type="ECO:0000256" key="7">
    <source>
        <dbReference type="HAMAP-Rule" id="MF_00637"/>
    </source>
</evidence>
<reference evidence="9" key="1">
    <citation type="submission" date="2020-08" db="EMBL/GenBank/DDBJ databases">
        <title>Genome public.</title>
        <authorList>
            <person name="Liu C."/>
            <person name="Sun Q."/>
        </authorList>
    </citation>
    <scope>NUCLEOTIDE SEQUENCE</scope>
    <source>
        <strain evidence="9">NSJ-50</strain>
    </source>
</reference>
<dbReference type="InterPro" id="IPR036890">
    <property type="entry name" value="HATPase_C_sf"/>
</dbReference>
<dbReference type="InterPro" id="IPR003594">
    <property type="entry name" value="HATPase_dom"/>
</dbReference>
<dbReference type="InterPro" id="IPR050267">
    <property type="entry name" value="Anti-sigma-factor_SerPK"/>
</dbReference>
<dbReference type="GO" id="GO:0042174">
    <property type="term" value="P:negative regulation of sporulation resulting in formation of a cellular spore"/>
    <property type="evidence" value="ECO:0007669"/>
    <property type="project" value="InterPro"/>
</dbReference>
<organism evidence="9 10">
    <name type="scientific">Qingrenia yutianensis</name>
    <dbReference type="NCBI Taxonomy" id="2763676"/>
    <lineage>
        <taxon>Bacteria</taxon>
        <taxon>Bacillati</taxon>
        <taxon>Bacillota</taxon>
        <taxon>Clostridia</taxon>
        <taxon>Eubacteriales</taxon>
        <taxon>Oscillospiraceae</taxon>
        <taxon>Qingrenia</taxon>
    </lineage>
</organism>
<comment type="function">
    <text evidence="7">Binds to sigma F and blocks its ability to form an RNA polymerase holoenzyme (E-sigma F). Phosphorylates SpoIIAA on a serine residue. This phosphorylation may enable SpoIIAA to act as an anti-anti-sigma factor that counteracts SpoIIAB and thus releases sigma F from inhibition.</text>
</comment>
<dbReference type="GO" id="GO:0030435">
    <property type="term" value="P:sporulation resulting in formation of a cellular spore"/>
    <property type="evidence" value="ECO:0007669"/>
    <property type="project" value="UniProtKB-KW"/>
</dbReference>
<protein>
    <recommendedName>
        <fullName evidence="7">Anti-sigma F factor</fullName>
        <ecNumber evidence="7">2.7.11.1</ecNumber>
    </recommendedName>
    <alternativeName>
        <fullName evidence="7">Stage II sporulation protein AB</fullName>
    </alternativeName>
</protein>
<evidence type="ECO:0000256" key="1">
    <source>
        <dbReference type="ARBA" id="ARBA00022527"/>
    </source>
</evidence>
<evidence type="ECO:0000256" key="2">
    <source>
        <dbReference type="ARBA" id="ARBA00022679"/>
    </source>
</evidence>
<gene>
    <name evidence="7" type="primary">spoIIAB</name>
    <name evidence="9" type="ORF">H8706_01455</name>
</gene>
<dbReference type="Pfam" id="PF13581">
    <property type="entry name" value="HATPase_c_2"/>
    <property type="match status" value="1"/>
</dbReference>
<keyword evidence="10" id="KW-1185">Reference proteome</keyword>
<evidence type="ECO:0000313" key="9">
    <source>
        <dbReference type="EMBL" id="MBC8595536.1"/>
    </source>
</evidence>
<evidence type="ECO:0000256" key="6">
    <source>
        <dbReference type="ARBA" id="ARBA00022969"/>
    </source>
</evidence>
<dbReference type="SUPFAM" id="SSF55874">
    <property type="entry name" value="ATPase domain of HSP90 chaperone/DNA topoisomerase II/histidine kinase"/>
    <property type="match status" value="1"/>
</dbReference>
<dbReference type="Gene3D" id="3.30.565.10">
    <property type="entry name" value="Histidine kinase-like ATPase, C-terminal domain"/>
    <property type="match status" value="1"/>
</dbReference>
<dbReference type="GO" id="GO:0004674">
    <property type="term" value="F:protein serine/threonine kinase activity"/>
    <property type="evidence" value="ECO:0007669"/>
    <property type="project" value="UniProtKB-KW"/>
</dbReference>
<dbReference type="EC" id="2.7.11.1" evidence="7"/>
<dbReference type="InterPro" id="IPR010194">
    <property type="entry name" value="Anti-sigma_F"/>
</dbReference>
<dbReference type="RefSeq" id="WP_262431210.1">
    <property type="nucleotide sequence ID" value="NZ_JACRTE010000001.1"/>
</dbReference>
<sequence>MRENSAKITVMSRSENESFVRAAVSAFVSQLDPTLEELADIKTAVSEAVTNSIVHGYAEKKGDIMIDIYIKDDKVKITVTDNGCGIADVKEAMQPLFTTNTDGERSGMGFTVMETFMDNISVNSIVDVGTKVTMEKTIGLRTL</sequence>
<keyword evidence="6 7" id="KW-0749">Sporulation</keyword>
<keyword evidence="4 7" id="KW-0418">Kinase</keyword>
<dbReference type="GO" id="GO:0016989">
    <property type="term" value="F:sigma factor antagonist activity"/>
    <property type="evidence" value="ECO:0007669"/>
    <property type="project" value="InterPro"/>
</dbReference>
<evidence type="ECO:0000256" key="4">
    <source>
        <dbReference type="ARBA" id="ARBA00022777"/>
    </source>
</evidence>
<comment type="similarity">
    <text evidence="7">Belongs to the anti-sigma-factor family.</text>
</comment>
<comment type="catalytic activity">
    <reaction evidence="7">
        <text>L-threonyl-[protein] + ATP = O-phospho-L-threonyl-[protein] + ADP + H(+)</text>
        <dbReference type="Rhea" id="RHEA:46608"/>
        <dbReference type="Rhea" id="RHEA-COMP:11060"/>
        <dbReference type="Rhea" id="RHEA-COMP:11605"/>
        <dbReference type="ChEBI" id="CHEBI:15378"/>
        <dbReference type="ChEBI" id="CHEBI:30013"/>
        <dbReference type="ChEBI" id="CHEBI:30616"/>
        <dbReference type="ChEBI" id="CHEBI:61977"/>
        <dbReference type="ChEBI" id="CHEBI:456216"/>
        <dbReference type="EC" id="2.7.11.1"/>
    </reaction>
</comment>
<dbReference type="Proteomes" id="UP000647416">
    <property type="component" value="Unassembled WGS sequence"/>
</dbReference>
<dbReference type="HAMAP" id="MF_00637">
    <property type="entry name" value="Anti_sigma_F"/>
    <property type="match status" value="1"/>
</dbReference>
<evidence type="ECO:0000259" key="8">
    <source>
        <dbReference type="SMART" id="SM00387"/>
    </source>
</evidence>
<comment type="catalytic activity">
    <reaction evidence="7">
        <text>L-seryl-[protein] + ATP = O-phospho-L-seryl-[protein] + ADP + H(+)</text>
        <dbReference type="Rhea" id="RHEA:17989"/>
        <dbReference type="Rhea" id="RHEA-COMP:9863"/>
        <dbReference type="Rhea" id="RHEA-COMP:11604"/>
        <dbReference type="ChEBI" id="CHEBI:15378"/>
        <dbReference type="ChEBI" id="CHEBI:29999"/>
        <dbReference type="ChEBI" id="CHEBI:30616"/>
        <dbReference type="ChEBI" id="CHEBI:83421"/>
        <dbReference type="ChEBI" id="CHEBI:456216"/>
        <dbReference type="EC" id="2.7.11.1"/>
    </reaction>
</comment>
<dbReference type="GO" id="GO:0030436">
    <property type="term" value="P:asexual sporulation"/>
    <property type="evidence" value="ECO:0007669"/>
    <property type="project" value="UniProtKB-UniRule"/>
</dbReference>
<dbReference type="PANTHER" id="PTHR35526">
    <property type="entry name" value="ANTI-SIGMA-F FACTOR RSBW-RELATED"/>
    <property type="match status" value="1"/>
</dbReference>
<comment type="caution">
    <text evidence="9">The sequence shown here is derived from an EMBL/GenBank/DDBJ whole genome shotgun (WGS) entry which is preliminary data.</text>
</comment>
<feature type="domain" description="Histidine kinase/HSP90-like ATPase" evidence="8">
    <location>
        <begin position="36"/>
        <end position="140"/>
    </location>
</feature>
<dbReference type="EMBL" id="JACRTE010000001">
    <property type="protein sequence ID" value="MBC8595536.1"/>
    <property type="molecule type" value="Genomic_DNA"/>
</dbReference>
<dbReference type="PANTHER" id="PTHR35526:SF3">
    <property type="entry name" value="ANTI-SIGMA-F FACTOR RSBW"/>
    <property type="match status" value="1"/>
</dbReference>
<dbReference type="AlphaFoldDB" id="A0A926F8Y5"/>
<keyword evidence="3 7" id="KW-0547">Nucleotide-binding</keyword>
<keyword evidence="1 7" id="KW-0723">Serine/threonine-protein kinase</keyword>
<proteinExistence type="inferred from homology"/>
<evidence type="ECO:0000256" key="5">
    <source>
        <dbReference type="ARBA" id="ARBA00022840"/>
    </source>
</evidence>
<evidence type="ECO:0000313" key="10">
    <source>
        <dbReference type="Proteomes" id="UP000647416"/>
    </source>
</evidence>
<keyword evidence="5 7" id="KW-0067">ATP-binding</keyword>
<name>A0A926F8Y5_9FIRM</name>
<dbReference type="GO" id="GO:0005524">
    <property type="term" value="F:ATP binding"/>
    <property type="evidence" value="ECO:0007669"/>
    <property type="project" value="UniProtKB-KW"/>
</dbReference>
<keyword evidence="2 7" id="KW-0808">Transferase</keyword>
<dbReference type="SMART" id="SM00387">
    <property type="entry name" value="HATPase_c"/>
    <property type="match status" value="1"/>
</dbReference>
<accession>A0A926F8Y5</accession>
<dbReference type="NCBIfam" id="TIGR01925">
    <property type="entry name" value="spIIAB"/>
    <property type="match status" value="1"/>
</dbReference>